<dbReference type="Gene3D" id="2.70.50.70">
    <property type="match status" value="1"/>
</dbReference>
<accession>A0A6A6JJN7</accession>
<feature type="compositionally biased region" description="Pro residues" evidence="1">
    <location>
        <begin position="290"/>
        <end position="308"/>
    </location>
</feature>
<dbReference type="RefSeq" id="XP_033653994.1">
    <property type="nucleotide sequence ID" value="XM_033794916.1"/>
</dbReference>
<gene>
    <name evidence="2" type="ORF">EI97DRAFT_357446</name>
</gene>
<evidence type="ECO:0000313" key="2">
    <source>
        <dbReference type="EMBL" id="KAF2276455.1"/>
    </source>
</evidence>
<dbReference type="AlphaFoldDB" id="A0A6A6JJN7"/>
<protein>
    <recommendedName>
        <fullName evidence="4">Lytic polysaccharide monooxygenase</fullName>
    </recommendedName>
</protein>
<dbReference type="PANTHER" id="PTHR36182:SF2">
    <property type="entry name" value="LYTIC POLYSACCHARIDE MONOOXYGENASE"/>
    <property type="match status" value="1"/>
</dbReference>
<feature type="non-terminal residue" evidence="2">
    <location>
        <position position="374"/>
    </location>
</feature>
<feature type="region of interest" description="Disordered" evidence="1">
    <location>
        <begin position="215"/>
        <end position="320"/>
    </location>
</feature>
<dbReference type="GeneID" id="54548091"/>
<proteinExistence type="predicted"/>
<organism evidence="2 3">
    <name type="scientific">Westerdykella ornata</name>
    <dbReference type="NCBI Taxonomy" id="318751"/>
    <lineage>
        <taxon>Eukaryota</taxon>
        <taxon>Fungi</taxon>
        <taxon>Dikarya</taxon>
        <taxon>Ascomycota</taxon>
        <taxon>Pezizomycotina</taxon>
        <taxon>Dothideomycetes</taxon>
        <taxon>Pleosporomycetidae</taxon>
        <taxon>Pleosporales</taxon>
        <taxon>Sporormiaceae</taxon>
        <taxon>Westerdykella</taxon>
    </lineage>
</organism>
<evidence type="ECO:0008006" key="4">
    <source>
        <dbReference type="Google" id="ProtNLM"/>
    </source>
</evidence>
<dbReference type="Proteomes" id="UP000800097">
    <property type="component" value="Unassembled WGS sequence"/>
</dbReference>
<dbReference type="OrthoDB" id="2342176at2759"/>
<sequence length="374" mass="37789">SILAFAASASAHMVMEYPKPYGHPNNSPLDNSGADFPCKATGPESYSVTEMNVWNAGESREVEFKGGATHGGGSCQFSLTPGTAPTKESQWKVIHTVHGGCPANTKGNLSGSPDNKDGLAKIAVTLPSDLPPGEYTFAWTWFNKVGNREMYMNCAPIQVGGGGGKVGTADVSAVLGSLPDMFVANIPREQCHTSESVDFQFPDPGQSVEQAPNAELGSQLTGPGCAAMTKLGAGNGQLGTPSQPTGSPAPPAESKAPTVTAAPSPTANNPGGIFAPGASSALPTEKPAPTAVPPPPAPSSSPAPPALSPPANNTPPASGDAVPCNTDGAIVCIGNNQFGLCNFGFAIPQSLAAGTVCSNGVISAAAQRRSIRFP</sequence>
<keyword evidence="3" id="KW-1185">Reference proteome</keyword>
<evidence type="ECO:0000313" key="3">
    <source>
        <dbReference type="Proteomes" id="UP000800097"/>
    </source>
</evidence>
<feature type="compositionally biased region" description="Low complexity" evidence="1">
    <location>
        <begin position="309"/>
        <end position="318"/>
    </location>
</feature>
<dbReference type="EMBL" id="ML986493">
    <property type="protein sequence ID" value="KAF2276455.1"/>
    <property type="molecule type" value="Genomic_DNA"/>
</dbReference>
<feature type="non-terminal residue" evidence="2">
    <location>
        <position position="1"/>
    </location>
</feature>
<reference evidence="2" key="1">
    <citation type="journal article" date="2020" name="Stud. Mycol.">
        <title>101 Dothideomycetes genomes: a test case for predicting lifestyles and emergence of pathogens.</title>
        <authorList>
            <person name="Haridas S."/>
            <person name="Albert R."/>
            <person name="Binder M."/>
            <person name="Bloem J."/>
            <person name="Labutti K."/>
            <person name="Salamov A."/>
            <person name="Andreopoulos B."/>
            <person name="Baker S."/>
            <person name="Barry K."/>
            <person name="Bills G."/>
            <person name="Bluhm B."/>
            <person name="Cannon C."/>
            <person name="Castanera R."/>
            <person name="Culley D."/>
            <person name="Daum C."/>
            <person name="Ezra D."/>
            <person name="Gonzalez J."/>
            <person name="Henrissat B."/>
            <person name="Kuo A."/>
            <person name="Liang C."/>
            <person name="Lipzen A."/>
            <person name="Lutzoni F."/>
            <person name="Magnuson J."/>
            <person name="Mondo S."/>
            <person name="Nolan M."/>
            <person name="Ohm R."/>
            <person name="Pangilinan J."/>
            <person name="Park H.-J."/>
            <person name="Ramirez L."/>
            <person name="Alfaro M."/>
            <person name="Sun H."/>
            <person name="Tritt A."/>
            <person name="Yoshinaga Y."/>
            <person name="Zwiers L.-H."/>
            <person name="Turgeon B."/>
            <person name="Goodwin S."/>
            <person name="Spatafora J."/>
            <person name="Crous P."/>
            <person name="Grigoriev I."/>
        </authorList>
    </citation>
    <scope>NUCLEOTIDE SEQUENCE</scope>
    <source>
        <strain evidence="2">CBS 379.55</strain>
    </source>
</reference>
<feature type="compositionally biased region" description="Low complexity" evidence="1">
    <location>
        <begin position="256"/>
        <end position="270"/>
    </location>
</feature>
<evidence type="ECO:0000256" key="1">
    <source>
        <dbReference type="SAM" id="MobiDB-lite"/>
    </source>
</evidence>
<name>A0A6A6JJN7_WESOR</name>
<dbReference type="PANTHER" id="PTHR36182">
    <property type="entry name" value="PROTEIN, PUTATIVE (AFU_ORTHOLOGUE AFUA_6G10930)-RELATED"/>
    <property type="match status" value="1"/>
</dbReference>